<evidence type="ECO:0000256" key="11">
    <source>
        <dbReference type="ARBA" id="ARBA00022845"/>
    </source>
</evidence>
<evidence type="ECO:0000256" key="4">
    <source>
        <dbReference type="ARBA" id="ARBA00004869"/>
    </source>
</evidence>
<dbReference type="InterPro" id="IPR020829">
    <property type="entry name" value="GlycerAld_3-P_DH_cat"/>
</dbReference>
<dbReference type="PANTHER" id="PTHR10836:SF111">
    <property type="entry name" value="GLYCERALDEHYDE-3-PHOSPHATE DEHYDROGENASE"/>
    <property type="match status" value="1"/>
</dbReference>
<dbReference type="AlphaFoldDB" id="A0A1A6GRY6"/>
<dbReference type="STRING" id="56216.A0A1A6GRY6"/>
<dbReference type="GO" id="GO:0005829">
    <property type="term" value="C:cytosol"/>
    <property type="evidence" value="ECO:0007669"/>
    <property type="project" value="UniProtKB-SubCell"/>
</dbReference>
<keyword evidence="9" id="KW-0053">Apoptosis</keyword>
<dbReference type="SUPFAM" id="SSF51735">
    <property type="entry name" value="NAD(P)-binding Rossmann-fold domains"/>
    <property type="match status" value="1"/>
</dbReference>
<evidence type="ECO:0000259" key="21">
    <source>
        <dbReference type="Pfam" id="PF02800"/>
    </source>
</evidence>
<dbReference type="SUPFAM" id="SSF55347">
    <property type="entry name" value="Glyceraldehyde-3-phosphate dehydrogenase-like, C-terminal domain"/>
    <property type="match status" value="1"/>
</dbReference>
<dbReference type="GO" id="GO:0005634">
    <property type="term" value="C:nucleus"/>
    <property type="evidence" value="ECO:0007669"/>
    <property type="project" value="UniProtKB-SubCell"/>
</dbReference>
<dbReference type="GO" id="GO:0006417">
    <property type="term" value="P:regulation of translation"/>
    <property type="evidence" value="ECO:0007669"/>
    <property type="project" value="UniProtKB-KW"/>
</dbReference>
<dbReference type="Pfam" id="PF02800">
    <property type="entry name" value="Gp_dh_C"/>
    <property type="match status" value="1"/>
</dbReference>
<dbReference type="GO" id="GO:0016740">
    <property type="term" value="F:transferase activity"/>
    <property type="evidence" value="ECO:0007669"/>
    <property type="project" value="UniProtKB-KW"/>
</dbReference>
<evidence type="ECO:0000256" key="6">
    <source>
        <dbReference type="ARBA" id="ARBA00013119"/>
    </source>
</evidence>
<evidence type="ECO:0000256" key="9">
    <source>
        <dbReference type="ARBA" id="ARBA00022703"/>
    </source>
</evidence>
<dbReference type="EC" id="1.2.1.12" evidence="6"/>
<evidence type="ECO:0000313" key="22">
    <source>
        <dbReference type="EMBL" id="OBS68941.1"/>
    </source>
</evidence>
<name>A0A1A6GRY6_NEOLE</name>
<keyword evidence="7" id="KW-0963">Cytoplasm</keyword>
<dbReference type="EMBL" id="LZPO01075854">
    <property type="protein sequence ID" value="OBS68941.1"/>
    <property type="molecule type" value="Genomic_DNA"/>
</dbReference>
<comment type="catalytic activity">
    <reaction evidence="19">
        <text>D-glyceraldehyde 3-phosphate + phosphate + NAD(+) = (2R)-3-phospho-glyceroyl phosphate + NADH + H(+)</text>
        <dbReference type="Rhea" id="RHEA:10300"/>
        <dbReference type="ChEBI" id="CHEBI:15378"/>
        <dbReference type="ChEBI" id="CHEBI:43474"/>
        <dbReference type="ChEBI" id="CHEBI:57540"/>
        <dbReference type="ChEBI" id="CHEBI:57604"/>
        <dbReference type="ChEBI" id="CHEBI:57945"/>
        <dbReference type="ChEBI" id="CHEBI:59776"/>
        <dbReference type="EC" id="1.2.1.12"/>
    </reaction>
</comment>
<dbReference type="InterPro" id="IPR036291">
    <property type="entry name" value="NAD(P)-bd_dom_sf"/>
</dbReference>
<evidence type="ECO:0000256" key="2">
    <source>
        <dbReference type="ARBA" id="ARBA00004245"/>
    </source>
</evidence>
<keyword evidence="23" id="KW-1185">Reference proteome</keyword>
<keyword evidence="15" id="KW-0206">Cytoskeleton</keyword>
<dbReference type="GO" id="GO:0006096">
    <property type="term" value="P:glycolytic process"/>
    <property type="evidence" value="ECO:0007669"/>
    <property type="project" value="UniProtKB-KW"/>
</dbReference>
<evidence type="ECO:0000256" key="20">
    <source>
        <dbReference type="ARBA" id="ARBA00048005"/>
    </source>
</evidence>
<dbReference type="Proteomes" id="UP000092124">
    <property type="component" value="Unassembled WGS sequence"/>
</dbReference>
<keyword evidence="14" id="KW-0324">Glycolysis</keyword>
<feature type="non-terminal residue" evidence="22">
    <location>
        <position position="204"/>
    </location>
</feature>
<feature type="domain" description="Glyceraldehyde 3-phosphate dehydrogenase catalytic" evidence="21">
    <location>
        <begin position="47"/>
        <end position="110"/>
    </location>
</feature>
<comment type="similarity">
    <text evidence="5">Belongs to the glyceraldehyde-3-phosphate dehydrogenase family.</text>
</comment>
<dbReference type="Gene3D" id="3.30.360.10">
    <property type="entry name" value="Dihydrodipicolinate Reductase, domain 2"/>
    <property type="match status" value="1"/>
</dbReference>
<protein>
    <recommendedName>
        <fullName evidence="6">glyceraldehyde-3-phosphate dehydrogenase (phosphorylating)</fullName>
        <ecNumber evidence="6">1.2.1.12</ecNumber>
    </recommendedName>
    <alternativeName>
        <fullName evidence="17">Peptidyl-cysteine S-nitrosylase GAPDH</fullName>
    </alternativeName>
</protein>
<dbReference type="GO" id="GO:0004365">
    <property type="term" value="F:glyceraldehyde-3-phosphate dehydrogenase (NAD+) (phosphorylating) activity"/>
    <property type="evidence" value="ECO:0007669"/>
    <property type="project" value="UniProtKB-EC"/>
</dbReference>
<dbReference type="PANTHER" id="PTHR10836">
    <property type="entry name" value="GLYCERALDEHYDE 3-PHOSPHATE DEHYDROGENASE"/>
    <property type="match status" value="1"/>
</dbReference>
<comment type="subcellular location">
    <subcellularLocation>
        <location evidence="2">Cytoplasm</location>
        <location evidence="2">Cytoskeleton</location>
    </subcellularLocation>
    <subcellularLocation>
        <location evidence="3">Cytoplasm</location>
        <location evidence="3">Cytosol</location>
    </subcellularLocation>
    <subcellularLocation>
        <location evidence="1">Nucleus</location>
    </subcellularLocation>
</comment>
<keyword evidence="12" id="KW-0560">Oxidoreductase</keyword>
<evidence type="ECO:0000256" key="3">
    <source>
        <dbReference type="ARBA" id="ARBA00004514"/>
    </source>
</evidence>
<keyword evidence="8" id="KW-0808">Transferase</keyword>
<evidence type="ECO:0000256" key="16">
    <source>
        <dbReference type="ARBA" id="ARBA00023242"/>
    </source>
</evidence>
<reference evidence="22 23" key="1">
    <citation type="submission" date="2016-06" db="EMBL/GenBank/DDBJ databases">
        <title>The Draft Genome Sequence and Annotation of the Desert Woodrat Neotoma lepida.</title>
        <authorList>
            <person name="Campbell M."/>
            <person name="Oakeson K.F."/>
            <person name="Yandell M."/>
            <person name="Halpert J.R."/>
            <person name="Dearing D."/>
        </authorList>
    </citation>
    <scope>NUCLEOTIDE SEQUENCE [LARGE SCALE GENOMIC DNA]</scope>
    <source>
        <strain evidence="22">417</strain>
        <tissue evidence="22">Liver</tissue>
    </source>
</reference>
<evidence type="ECO:0000256" key="13">
    <source>
        <dbReference type="ARBA" id="ARBA00023027"/>
    </source>
</evidence>
<keyword evidence="10" id="KW-0702">S-nitrosylation</keyword>
<dbReference type="OrthoDB" id="1152826at2759"/>
<evidence type="ECO:0000256" key="10">
    <source>
        <dbReference type="ARBA" id="ARBA00022799"/>
    </source>
</evidence>
<evidence type="ECO:0000256" key="7">
    <source>
        <dbReference type="ARBA" id="ARBA00022490"/>
    </source>
</evidence>
<keyword evidence="13" id="KW-0520">NAD</keyword>
<proteinExistence type="inferred from homology"/>
<keyword evidence="16" id="KW-0539">Nucleus</keyword>
<evidence type="ECO:0000256" key="17">
    <source>
        <dbReference type="ARBA" id="ARBA00031890"/>
    </source>
</evidence>
<sequence>MEQAGVHLKGGAKRMIIISSPSADVPMFVIGSMTSLLPTRLWMTPPSGKLWYNGCGAAQNIIPASSGAVKAVGKVIPELNRKLIGIAFCVSTHPQVHLNQYSASFLSATTFEMSYSFEESIDDKQKKATKKEQALFFFKFSPDGTAGFAKQSPALPLRDTSTRCLLRYRKASAMTNIASVICTDLYPRGKIYDGKKMKMVNFNN</sequence>
<gene>
    <name evidence="22" type="ORF">A6R68_02522</name>
</gene>
<comment type="subunit">
    <text evidence="18">Homotetramer. Interacts with TPPP; the interaction is direct. Interacts (when S-nitrosylated) with SIAH1; leading to nuclear translocation. Interacts with RILPL1/GOSPEL, leading to prevent the interaction between GAPDH and SIAH1 and prevent nuclear translocation. Interacts with CHP1; the interaction increases the binding of CHP1 with microtubules. Associates with microtubules. Interacts with EIF1AD, USP25, PRKCI and WARS1. Interacts with phosphorylated RPL13A; inhibited by oxidatively-modified low-densitity lipoprotein (LDL(ox)). Component of the GAIT complex. Interacts with FKBP6; leading to inhibit GAPDH catalytic activity. Interacts with TRAF2, promoting TRAF2 ubiquitination. Interacts with TRAF3, promoting TRAF3 ubiquitination.</text>
</comment>
<evidence type="ECO:0000256" key="14">
    <source>
        <dbReference type="ARBA" id="ARBA00023152"/>
    </source>
</evidence>
<evidence type="ECO:0000313" key="23">
    <source>
        <dbReference type="Proteomes" id="UP000092124"/>
    </source>
</evidence>
<evidence type="ECO:0000256" key="5">
    <source>
        <dbReference type="ARBA" id="ARBA00007406"/>
    </source>
</evidence>
<comment type="catalytic activity">
    <reaction evidence="20">
        <text>S-nitroso-L-cysteinyl-[GAPDH] + L-cysteinyl-[protein] = L-cysteinyl-[GAPDH] + S-nitroso-L-cysteinyl-[protein]</text>
        <dbReference type="Rhea" id="RHEA:66684"/>
        <dbReference type="Rhea" id="RHEA-COMP:10131"/>
        <dbReference type="Rhea" id="RHEA-COMP:17089"/>
        <dbReference type="Rhea" id="RHEA-COMP:17090"/>
        <dbReference type="Rhea" id="RHEA-COMP:17091"/>
        <dbReference type="ChEBI" id="CHEBI:29950"/>
        <dbReference type="ChEBI" id="CHEBI:149494"/>
    </reaction>
    <physiologicalReaction direction="left-to-right" evidence="20">
        <dbReference type="Rhea" id="RHEA:66685"/>
    </physiologicalReaction>
</comment>
<comment type="pathway">
    <text evidence="4">Carbohydrate degradation; glycolysis; pyruvate from D-glyceraldehyde 3-phosphate: step 1/5.</text>
</comment>
<accession>A0A1A6GRY6</accession>
<dbReference type="InterPro" id="IPR020831">
    <property type="entry name" value="GlycerAld/Erythrose_P_DH"/>
</dbReference>
<organism evidence="22 23">
    <name type="scientific">Neotoma lepida</name>
    <name type="common">Desert woodrat</name>
    <dbReference type="NCBI Taxonomy" id="56216"/>
    <lineage>
        <taxon>Eukaryota</taxon>
        <taxon>Metazoa</taxon>
        <taxon>Chordata</taxon>
        <taxon>Craniata</taxon>
        <taxon>Vertebrata</taxon>
        <taxon>Euteleostomi</taxon>
        <taxon>Mammalia</taxon>
        <taxon>Eutheria</taxon>
        <taxon>Euarchontoglires</taxon>
        <taxon>Glires</taxon>
        <taxon>Rodentia</taxon>
        <taxon>Myomorpha</taxon>
        <taxon>Muroidea</taxon>
        <taxon>Cricetidae</taxon>
        <taxon>Neotominae</taxon>
        <taxon>Neotoma</taxon>
    </lineage>
</organism>
<evidence type="ECO:0000256" key="19">
    <source>
        <dbReference type="ARBA" id="ARBA00047698"/>
    </source>
</evidence>
<evidence type="ECO:0000256" key="12">
    <source>
        <dbReference type="ARBA" id="ARBA00023002"/>
    </source>
</evidence>
<dbReference type="GO" id="GO:0005856">
    <property type="term" value="C:cytoskeleton"/>
    <property type="evidence" value="ECO:0007669"/>
    <property type="project" value="UniProtKB-SubCell"/>
</dbReference>
<evidence type="ECO:0000256" key="8">
    <source>
        <dbReference type="ARBA" id="ARBA00022679"/>
    </source>
</evidence>
<dbReference type="GO" id="GO:0006915">
    <property type="term" value="P:apoptotic process"/>
    <property type="evidence" value="ECO:0007669"/>
    <property type="project" value="UniProtKB-KW"/>
</dbReference>
<keyword evidence="11" id="KW-0810">Translation regulation</keyword>
<evidence type="ECO:0000256" key="1">
    <source>
        <dbReference type="ARBA" id="ARBA00004123"/>
    </source>
</evidence>
<evidence type="ECO:0000256" key="15">
    <source>
        <dbReference type="ARBA" id="ARBA00023212"/>
    </source>
</evidence>
<evidence type="ECO:0000256" key="18">
    <source>
        <dbReference type="ARBA" id="ARBA00046997"/>
    </source>
</evidence>
<comment type="caution">
    <text evidence="22">The sequence shown here is derived from an EMBL/GenBank/DDBJ whole genome shotgun (WGS) entry which is preliminary data.</text>
</comment>